<dbReference type="Proteomes" id="UP000092247">
    <property type="component" value="Unassembled WGS sequence"/>
</dbReference>
<dbReference type="EMBL" id="LZEX01000001">
    <property type="protein sequence ID" value="OBU11294.1"/>
    <property type="molecule type" value="Genomic_DNA"/>
</dbReference>
<comment type="caution">
    <text evidence="1">The sequence shown here is derived from an EMBL/GenBank/DDBJ whole genome shotgun (WGS) entry which is preliminary data.</text>
</comment>
<dbReference type="InterPro" id="IPR004658">
    <property type="entry name" value="OMP_Slp"/>
</dbReference>
<accession>A0A1B8HQ05</accession>
<reference evidence="1 2" key="1">
    <citation type="submission" date="2016-06" db="EMBL/GenBank/DDBJ databases">
        <authorList>
            <person name="Kjaerup R.B."/>
            <person name="Dalgaard T.S."/>
            <person name="Juul-Madsen H.R."/>
        </authorList>
    </citation>
    <scope>NUCLEOTIDE SEQUENCE [LARGE SCALE GENOMIC DNA]</scope>
    <source>
        <strain evidence="1 2">GCSL-Mp3</strain>
    </source>
</reference>
<gene>
    <name evidence="1" type="ORF">AYY17_00620</name>
</gene>
<name>A0A1B8HQ05_9GAMM</name>
<dbReference type="Pfam" id="PF03843">
    <property type="entry name" value="Slp"/>
    <property type="match status" value="1"/>
</dbReference>
<evidence type="ECO:0008006" key="3">
    <source>
        <dbReference type="Google" id="ProtNLM"/>
    </source>
</evidence>
<protein>
    <recommendedName>
        <fullName evidence="3">Slp family lipoprotein</fullName>
    </recommendedName>
</protein>
<dbReference type="PANTHER" id="PTHR37530:SF1">
    <property type="entry name" value="OUTER MEMBRANE PROTEIN SLP"/>
    <property type="match status" value="1"/>
</dbReference>
<evidence type="ECO:0000313" key="2">
    <source>
        <dbReference type="Proteomes" id="UP000092247"/>
    </source>
</evidence>
<dbReference type="AlphaFoldDB" id="A0A1B8HQ05"/>
<sequence>MMNRLHSRLKSSLKYCVVITTLALTGCATVPDAIKGTGPSLVTDFSAAQKAPQAYKGMEARFGGRVLNVLNQPDTTQLEIAVMPLNSSGAPFLGSASVGRMYARINGFHEPSNFRDQYVTVIGTLNGTKQGKIGEVEYTFPVIDVTGYQRWHKSQQVMMPPPVYGPDPWRWHDGYYGGGYYGGGWYYPPGPAVVQDYLVP</sequence>
<dbReference type="PIRSF" id="PIRSF004982">
    <property type="entry name" value="SlP"/>
    <property type="match status" value="1"/>
</dbReference>
<proteinExistence type="predicted"/>
<organism evidence="1 2">
    <name type="scientific">Morganella psychrotolerans</name>
    <dbReference type="NCBI Taxonomy" id="368603"/>
    <lineage>
        <taxon>Bacteria</taxon>
        <taxon>Pseudomonadati</taxon>
        <taxon>Pseudomonadota</taxon>
        <taxon>Gammaproteobacteria</taxon>
        <taxon>Enterobacterales</taxon>
        <taxon>Morganellaceae</taxon>
        <taxon>Morganella</taxon>
    </lineage>
</organism>
<dbReference type="GO" id="GO:0019867">
    <property type="term" value="C:outer membrane"/>
    <property type="evidence" value="ECO:0007669"/>
    <property type="project" value="InterPro"/>
</dbReference>
<dbReference type="NCBIfam" id="TIGR00752">
    <property type="entry name" value="slp"/>
    <property type="match status" value="1"/>
</dbReference>
<dbReference type="PROSITE" id="PS51257">
    <property type="entry name" value="PROKAR_LIPOPROTEIN"/>
    <property type="match status" value="1"/>
</dbReference>
<evidence type="ECO:0000313" key="1">
    <source>
        <dbReference type="EMBL" id="OBU11294.1"/>
    </source>
</evidence>
<dbReference type="STRING" id="368603.AYY16_04445"/>
<dbReference type="PANTHER" id="PTHR37530">
    <property type="entry name" value="OUTER MEMBRANE PROTEIN SLP"/>
    <property type="match status" value="1"/>
</dbReference>